<dbReference type="SUPFAM" id="SSF51445">
    <property type="entry name" value="(Trans)glycosidases"/>
    <property type="match status" value="1"/>
</dbReference>
<dbReference type="InterPro" id="IPR017853">
    <property type="entry name" value="GH"/>
</dbReference>
<gene>
    <name evidence="5" type="ORF">CLV74_105123</name>
</gene>
<dbReference type="InterPro" id="IPR032876">
    <property type="entry name" value="J_dom"/>
</dbReference>
<dbReference type="Gene3D" id="3.20.20.80">
    <property type="entry name" value="Glycosidases"/>
    <property type="match status" value="2"/>
</dbReference>
<evidence type="ECO:0000313" key="5">
    <source>
        <dbReference type="EMBL" id="PRY90143.1"/>
    </source>
</evidence>
<feature type="domain" description="Tip attachment protein J" evidence="3">
    <location>
        <begin position="817"/>
        <end position="973"/>
    </location>
</feature>
<dbReference type="OrthoDB" id="8445115at2"/>
<dbReference type="InterPro" id="IPR056490">
    <property type="entry name" value="Rcc01698_C"/>
</dbReference>
<feature type="region of interest" description="Disordered" evidence="1">
    <location>
        <begin position="100"/>
        <end position="129"/>
    </location>
</feature>
<keyword evidence="6" id="KW-1185">Reference proteome</keyword>
<sequence>MATIILSAVGGTIGNAIGGSVLGLSTGAIGRAAGAMIGQALDRRVFAQSYSASEQVEVGRVDRLRLGSSSEGAPMARVYGRTAIGGQVIWASQFKETVHTRTSVTTQGTGSSGGGKGTRRQSSGSVKSQTTTHEYTYSISLAIALCEGEIARVARVWADGTEVDQSTLNMRVYRGDYSQSPDALIEAIEGAGSVPAYRGTAYVVIEDLQLKAYGNRVPSFSFEVVRPAPAEVRGAGDIARDVGAVALIPGTGEYSLATTPVHYGAGNGRSLSANVNSYSGRSDLATSTLALVQEAPDCKAVSLVVSWFGNDLRCGECRIRPVVEQKNHEGSVPWQVAGLNRASAGAVPLLDGNPVYGGTPSDASIIEAIQHLKARGQEVMFYPFILMEQLAGNSLPDPWGDGEQAALPWRGRISLSVAPDRVGSPDQTAAADAEVAAFFGNASLGDFAISGSDVVYSGPEEWSLRRMTLHYANLCKAAGGVDAFCIGSELRGLTQIRGAAGFPAVEALRQLARDVRTVLGPDTRISYAADWSEYFGYQPQDGSGDSYFHLDSLWADEAIDFIGIDNYMPLADWREGTDHLDASWGSLYDLGYLKANIEGGEGYDWYYPSSAARDAQKRQKITDDQHGEPWVWRNKDIRGWWSNLHHERIGGTRQEQPTDWQPFSKPIVFTEIGCAAIDKGPNQPNKFIDTKSSESALPHYSSGQRDEFAQMQYLRAMRDYWSDAANNPTSPVYDGPMLDADRMFIWAWDARPYPAFPNCGELWSDAENYKRGHWLNGRTGHRALASVVAEICASAGVTDIDVSQLYGVVRGYHEDARQSARAALQALMMTHGFDALERDGTLVFRTRLERSAISLSASEVLEDEAGDIHAARLPVQELPDSIQLGFVEADADFEVGAVQSVVSGYGAENPSDNEVPVVLTRAEARQVADRWLSEARVARETLKFSLPPSQGDIGPGDLVSIDQRPGEVYRIDRRTVAEGQTLEAVRVEPTLYRTGPETEQQRFSQPYVPPLPVETLYLDLPLTRGDEIPDAPHVASAGDPWPGGVAIYSSVFDAGYSLAGTLGAQATMGVLETDLPAAPAAVLQRDVALEVTLIAGTLASVEPEALLAGANAAAIGDGSPDGWEVIQFQKAELIAPQRYRLEGLLRGQLGSDRGQPLAWDAGSHFVLLDGALEQLNLPVQRDQLVHLRAGPVGRSYDHSSYSHDQLSFSARGLCPLSPCHLRWLPQANADHALSWIRRTRIGGDAWGRDDVPLAEQREAYRLTVVVDGQTVRSQDLTDPSFQYTAQMRDADGATDGYRFEVAQLSDLYGAGDAASLLVQP</sequence>
<evidence type="ECO:0000259" key="4">
    <source>
        <dbReference type="Pfam" id="PF23666"/>
    </source>
</evidence>
<feature type="compositionally biased region" description="Low complexity" evidence="1">
    <location>
        <begin position="100"/>
        <end position="109"/>
    </location>
</feature>
<reference evidence="5 6" key="1">
    <citation type="submission" date="2018-03" db="EMBL/GenBank/DDBJ databases">
        <title>Genomic Encyclopedia of Archaeal and Bacterial Type Strains, Phase II (KMG-II): from individual species to whole genera.</title>
        <authorList>
            <person name="Goeker M."/>
        </authorList>
    </citation>
    <scope>NUCLEOTIDE SEQUENCE [LARGE SCALE GENOMIC DNA]</scope>
    <source>
        <strain evidence="5 6">DSM 100212</strain>
    </source>
</reference>
<dbReference type="Proteomes" id="UP000238392">
    <property type="component" value="Unassembled WGS sequence"/>
</dbReference>
<protein>
    <submittedName>
        <fullName evidence="5">Putative tail protein</fullName>
    </submittedName>
</protein>
<dbReference type="CDD" id="cd19607">
    <property type="entry name" value="GTA_TIM-barrel-like"/>
    <property type="match status" value="1"/>
</dbReference>
<accession>A0A2T0WTW7</accession>
<dbReference type="InterPro" id="IPR025195">
    <property type="entry name" value="GTA_TIM_dom"/>
</dbReference>
<proteinExistence type="predicted"/>
<comment type="caution">
    <text evidence="5">The sequence shown here is derived from an EMBL/GenBank/DDBJ whole genome shotgun (WGS) entry which is preliminary data.</text>
</comment>
<evidence type="ECO:0000256" key="1">
    <source>
        <dbReference type="SAM" id="MobiDB-lite"/>
    </source>
</evidence>
<feature type="domain" description="GTA TIM-barrel-like" evidence="2">
    <location>
        <begin position="462"/>
        <end position="757"/>
    </location>
</feature>
<name>A0A2T0WTW7_9RHOB</name>
<organism evidence="5 6">
    <name type="scientific">Donghicola tyrosinivorans</name>
    <dbReference type="NCBI Taxonomy" id="1652492"/>
    <lineage>
        <taxon>Bacteria</taxon>
        <taxon>Pseudomonadati</taxon>
        <taxon>Pseudomonadota</taxon>
        <taxon>Alphaproteobacteria</taxon>
        <taxon>Rhodobacterales</taxon>
        <taxon>Roseobacteraceae</taxon>
        <taxon>Donghicola</taxon>
    </lineage>
</organism>
<evidence type="ECO:0000259" key="3">
    <source>
        <dbReference type="Pfam" id="PF13550"/>
    </source>
</evidence>
<dbReference type="RefSeq" id="WP_106263963.1">
    <property type="nucleotide sequence ID" value="NZ_PVTQ01000005.1"/>
</dbReference>
<evidence type="ECO:0000313" key="6">
    <source>
        <dbReference type="Proteomes" id="UP000238392"/>
    </source>
</evidence>
<dbReference type="Pfam" id="PF23666">
    <property type="entry name" value="Rcc01698_C"/>
    <property type="match status" value="1"/>
</dbReference>
<evidence type="ECO:0000259" key="2">
    <source>
        <dbReference type="Pfam" id="PF13547"/>
    </source>
</evidence>
<dbReference type="Pfam" id="PF13547">
    <property type="entry name" value="GTA_TIM"/>
    <property type="match status" value="1"/>
</dbReference>
<dbReference type="EMBL" id="PVTQ01000005">
    <property type="protein sequence ID" value="PRY90143.1"/>
    <property type="molecule type" value="Genomic_DNA"/>
</dbReference>
<feature type="domain" description="Rcc01698-like C-terminal" evidence="4">
    <location>
        <begin position="1066"/>
        <end position="1166"/>
    </location>
</feature>
<dbReference type="Pfam" id="PF13550">
    <property type="entry name" value="Phage-tail_3"/>
    <property type="match status" value="1"/>
</dbReference>